<keyword evidence="3" id="KW-1185">Reference proteome</keyword>
<dbReference type="Proteomes" id="UP000183832">
    <property type="component" value="Unassembled WGS sequence"/>
</dbReference>
<sequence>MHQQHIKERKEEKLHKDDKRQKSNAIFQVDYGLLVVKTLTKTTRRSYSINHKKSPPLYSLIFLKPFNLSVFFV</sequence>
<evidence type="ECO:0000256" key="1">
    <source>
        <dbReference type="SAM" id="MobiDB-lite"/>
    </source>
</evidence>
<dbReference type="EMBL" id="CVRI01000057">
    <property type="protein sequence ID" value="CRL02110.1"/>
    <property type="molecule type" value="Genomic_DNA"/>
</dbReference>
<evidence type="ECO:0000313" key="2">
    <source>
        <dbReference type="EMBL" id="CRL02110.1"/>
    </source>
</evidence>
<name>A0A1J1ISM0_9DIPT</name>
<organism evidence="2 3">
    <name type="scientific">Clunio marinus</name>
    <dbReference type="NCBI Taxonomy" id="568069"/>
    <lineage>
        <taxon>Eukaryota</taxon>
        <taxon>Metazoa</taxon>
        <taxon>Ecdysozoa</taxon>
        <taxon>Arthropoda</taxon>
        <taxon>Hexapoda</taxon>
        <taxon>Insecta</taxon>
        <taxon>Pterygota</taxon>
        <taxon>Neoptera</taxon>
        <taxon>Endopterygota</taxon>
        <taxon>Diptera</taxon>
        <taxon>Nematocera</taxon>
        <taxon>Chironomoidea</taxon>
        <taxon>Chironomidae</taxon>
        <taxon>Clunio</taxon>
    </lineage>
</organism>
<protein>
    <submittedName>
        <fullName evidence="2">CLUMA_CG015535, isoform A</fullName>
    </submittedName>
</protein>
<reference evidence="2 3" key="1">
    <citation type="submission" date="2015-04" db="EMBL/GenBank/DDBJ databases">
        <authorList>
            <person name="Syromyatnikov M.Y."/>
            <person name="Popov V.N."/>
        </authorList>
    </citation>
    <scope>NUCLEOTIDE SEQUENCE [LARGE SCALE GENOMIC DNA]</scope>
</reference>
<evidence type="ECO:0000313" key="3">
    <source>
        <dbReference type="Proteomes" id="UP000183832"/>
    </source>
</evidence>
<feature type="region of interest" description="Disordered" evidence="1">
    <location>
        <begin position="1"/>
        <end position="20"/>
    </location>
</feature>
<gene>
    <name evidence="2" type="ORF">CLUMA_CG015535</name>
</gene>
<accession>A0A1J1ISM0</accession>
<dbReference type="AlphaFoldDB" id="A0A1J1ISM0"/>
<proteinExistence type="predicted"/>